<keyword evidence="3" id="KW-1185">Reference proteome</keyword>
<dbReference type="STRING" id="946362.F2TYB0"/>
<evidence type="ECO:0000313" key="3">
    <source>
        <dbReference type="Proteomes" id="UP000007799"/>
    </source>
</evidence>
<dbReference type="Proteomes" id="UP000007799">
    <property type="component" value="Unassembled WGS sequence"/>
</dbReference>
<dbReference type="eggNOG" id="KOG0374">
    <property type="taxonomic scope" value="Eukaryota"/>
</dbReference>
<dbReference type="PANTHER" id="PTHR47474">
    <property type="entry name" value="TYROSINE-PROTEIN PHOSPHATASE RLPH2"/>
    <property type="match status" value="1"/>
</dbReference>
<dbReference type="RefSeq" id="XP_004998544.1">
    <property type="nucleotide sequence ID" value="XM_004998487.1"/>
</dbReference>
<evidence type="ECO:0000313" key="2">
    <source>
        <dbReference type="EMBL" id="EGD76369.1"/>
    </source>
</evidence>
<dbReference type="EMBL" id="GL832956">
    <property type="protein sequence ID" value="EGD76369.1"/>
    <property type="molecule type" value="Genomic_DNA"/>
</dbReference>
<dbReference type="InterPro" id="IPR004843">
    <property type="entry name" value="Calcineurin-like_PHP"/>
</dbReference>
<dbReference type="OrthoDB" id="10267127at2759"/>
<sequence>MPQLHAVVLIVDQPRQDSPSRILIKTDEDQLQKKDGCLPSLSLTADSDDSFTQQVLSFAGEALINTDLNFDGVINTTRHELQVVIYCRVSVVRNSDEESDSEATQAKRMAPTVLFQWHDIALQEDQQQQSRCARPDGVNVSLSTTAQRALWSATARDARDRHLLDAAALSLLLDGGESHLTPDMVCPGTVDVDIDAAAPARGERGDMCLCIGDLHGRYLRLQQLWTNASVYFGPWMAGVDVVFLGDLCDRGSDTRQVVDFLLWLQRTRPNTTHIIAGNHDFGLSSFLRVFPQEDVGSTGVGFRSWYREKLYVDPKGDHNGMHLQGRRWGAKLPTSNDSVFEAAATFESYGCKFPDRHALLAAMPAAHLSFFRDLPWLVDLRFSFGRVICLHAGLENHKDMDPQMQLARERACHAPFLEVIAGRGRCRGAHPELEETDVIEVSGHFGFLDVAHPNRCIVDEGGGRDHGALAALVLPSRHILRHNEHVQTDAVASTS</sequence>
<dbReference type="KEGG" id="sre:PTSG_01069"/>
<organism evidence="3">
    <name type="scientific">Salpingoeca rosetta (strain ATCC 50818 / BSB-021)</name>
    <dbReference type="NCBI Taxonomy" id="946362"/>
    <lineage>
        <taxon>Eukaryota</taxon>
        <taxon>Choanoflagellata</taxon>
        <taxon>Craspedida</taxon>
        <taxon>Salpingoecidae</taxon>
        <taxon>Salpingoeca</taxon>
    </lineage>
</organism>
<dbReference type="GO" id="GO:0016787">
    <property type="term" value="F:hydrolase activity"/>
    <property type="evidence" value="ECO:0007669"/>
    <property type="project" value="InterPro"/>
</dbReference>
<dbReference type="GeneID" id="16079136"/>
<dbReference type="SUPFAM" id="SSF56300">
    <property type="entry name" value="Metallo-dependent phosphatases"/>
    <property type="match status" value="1"/>
</dbReference>
<feature type="domain" description="Calcineurin-like phosphoesterase" evidence="1">
    <location>
        <begin position="209"/>
        <end position="305"/>
    </location>
</feature>
<gene>
    <name evidence="2" type="ORF">PTSG_01069</name>
</gene>
<reference evidence="2" key="1">
    <citation type="submission" date="2009-08" db="EMBL/GenBank/DDBJ databases">
        <title>Annotation of Salpingoeca rosetta.</title>
        <authorList>
            <consortium name="The Broad Institute Genome Sequencing Platform"/>
            <person name="Russ C."/>
            <person name="Cuomo C."/>
            <person name="Burger G."/>
            <person name="Gray M.W."/>
            <person name="Holland P.W.H."/>
            <person name="King N."/>
            <person name="Lang F.B.F."/>
            <person name="Roger A.J."/>
            <person name="Ruiz-Trillo I."/>
            <person name="Young S.K."/>
            <person name="Zeng Q."/>
            <person name="Gargeya S."/>
            <person name="Alvarado L."/>
            <person name="Berlin A."/>
            <person name="Chapman S.B."/>
            <person name="Chen Z."/>
            <person name="Freedman E."/>
            <person name="Gellesch M."/>
            <person name="Goldberg J."/>
            <person name="Griggs A."/>
            <person name="Gujja S."/>
            <person name="Heilman E."/>
            <person name="Heiman D."/>
            <person name="Howarth C."/>
            <person name="Mehta T."/>
            <person name="Neiman D."/>
            <person name="Pearson M."/>
            <person name="Roberts A."/>
            <person name="Saif S."/>
            <person name="Shea T."/>
            <person name="Shenoy N."/>
            <person name="Sisk P."/>
            <person name="Stolte C."/>
            <person name="Sykes S."/>
            <person name="White J."/>
            <person name="Yandava C."/>
            <person name="Haas B."/>
            <person name="Nusbaum C."/>
            <person name="Birren B."/>
        </authorList>
    </citation>
    <scope>NUCLEOTIDE SEQUENCE [LARGE SCALE GENOMIC DNA]</scope>
    <source>
        <strain evidence="2">ATCC 50818</strain>
    </source>
</reference>
<dbReference type="PANTHER" id="PTHR47474:SF1">
    <property type="entry name" value="TYROSINE-PROTEIN PHOSPHATASE RLPH2"/>
    <property type="match status" value="1"/>
</dbReference>
<dbReference type="InParanoid" id="F2TYB0"/>
<evidence type="ECO:0000259" key="1">
    <source>
        <dbReference type="Pfam" id="PF00149"/>
    </source>
</evidence>
<dbReference type="InterPro" id="IPR029052">
    <property type="entry name" value="Metallo-depent_PP-like"/>
</dbReference>
<dbReference type="Gene3D" id="3.60.21.10">
    <property type="match status" value="1"/>
</dbReference>
<protein>
    <recommendedName>
        <fullName evidence="1">Calcineurin-like phosphoesterase domain-containing protein</fullName>
    </recommendedName>
</protein>
<dbReference type="Pfam" id="PF00149">
    <property type="entry name" value="Metallophos"/>
    <property type="match status" value="1"/>
</dbReference>
<accession>F2TYB0</accession>
<name>F2TYB0_SALR5</name>
<dbReference type="AlphaFoldDB" id="F2TYB0"/>
<proteinExistence type="predicted"/>